<dbReference type="AlphaFoldDB" id="A0A2U2AMQ1"/>
<protein>
    <submittedName>
        <fullName evidence="1">Uncharacterized protein</fullName>
    </submittedName>
</protein>
<evidence type="ECO:0000313" key="2">
    <source>
        <dbReference type="Proteomes" id="UP000244948"/>
    </source>
</evidence>
<organism evidence="1 2">
    <name type="scientific">Ignatzschineria indica</name>
    <dbReference type="NCBI Taxonomy" id="472583"/>
    <lineage>
        <taxon>Bacteria</taxon>
        <taxon>Pseudomonadati</taxon>
        <taxon>Pseudomonadota</taxon>
        <taxon>Gammaproteobacteria</taxon>
        <taxon>Cardiobacteriales</taxon>
        <taxon>Ignatzschineriaceae</taxon>
        <taxon>Ignatzschineria</taxon>
    </lineage>
</organism>
<dbReference type="EMBL" id="QEWR01000002">
    <property type="protein sequence ID" value="PWD84500.1"/>
    <property type="molecule type" value="Genomic_DNA"/>
</dbReference>
<reference evidence="1 2" key="1">
    <citation type="journal article" date="2018" name="Genome Announc.">
        <title>Ignatzschineria cameli sp. nov., isolated from necrotic foot tissue of dromedaries (Camelus dromedarius) and associated maggots (Wohlfahrtia species) in Dubai.</title>
        <authorList>
            <person name="Tsang C.C."/>
            <person name="Tang J.Y."/>
            <person name="Fong J.Y."/>
            <person name="Kinne J."/>
            <person name="Lee H.H."/>
            <person name="Joseph M."/>
            <person name="Jose S."/>
            <person name="Schuster R.K."/>
            <person name="Tang Y."/>
            <person name="Sivakumar S."/>
            <person name="Chen J.H."/>
            <person name="Teng J.L."/>
            <person name="Lau S.K."/>
            <person name="Wernery U."/>
            <person name="Woo P.C."/>
        </authorList>
    </citation>
    <scope>NUCLEOTIDE SEQUENCE [LARGE SCALE GENOMIC DNA]</scope>
    <source>
        <strain evidence="1 2">KCTC 22643</strain>
    </source>
</reference>
<accession>A0A2U2AMQ1</accession>
<gene>
    <name evidence="1" type="ORF">DC082_02890</name>
</gene>
<sequence length="75" mass="8710">MSMQIEKELVRYQDDSFTKELNIICDVIPQVRGIANQVHKIVKVQLGYHLYSKEDVKLASVSMNKISSHLGSWRY</sequence>
<dbReference type="Proteomes" id="UP000244948">
    <property type="component" value="Unassembled WGS sequence"/>
</dbReference>
<comment type="caution">
    <text evidence="1">The sequence shown here is derived from an EMBL/GenBank/DDBJ whole genome shotgun (WGS) entry which is preliminary data.</text>
</comment>
<name>A0A2U2AMQ1_9GAMM</name>
<keyword evidence="2" id="KW-1185">Reference proteome</keyword>
<dbReference type="RefSeq" id="WP_109235672.1">
    <property type="nucleotide sequence ID" value="NZ_BMXZ01000001.1"/>
</dbReference>
<evidence type="ECO:0000313" key="1">
    <source>
        <dbReference type="EMBL" id="PWD84500.1"/>
    </source>
</evidence>
<proteinExistence type="predicted"/>